<feature type="compositionally biased region" description="Polar residues" evidence="7">
    <location>
        <begin position="334"/>
        <end position="346"/>
    </location>
</feature>
<feature type="binding site" evidence="6">
    <location>
        <begin position="807"/>
        <end position="814"/>
    </location>
    <ligand>
        <name>ATP</name>
        <dbReference type="ChEBI" id="CHEBI:30616"/>
    </ligand>
</feature>
<dbReference type="PANTHER" id="PTHR47972:SF45">
    <property type="entry name" value="PROTEIN CLARET SEGREGATIONAL"/>
    <property type="match status" value="1"/>
</dbReference>
<comment type="similarity">
    <text evidence="1">Belongs to the TRAFAC class myosin-kinesin ATPase superfamily. Kinesin family. KIN-14 subfamily.</text>
</comment>
<dbReference type="GO" id="GO:0007018">
    <property type="term" value="P:microtubule-based movement"/>
    <property type="evidence" value="ECO:0007669"/>
    <property type="project" value="InterPro"/>
</dbReference>
<dbReference type="PROSITE" id="PS00411">
    <property type="entry name" value="KINESIN_MOTOR_1"/>
    <property type="match status" value="1"/>
</dbReference>
<evidence type="ECO:0000256" key="4">
    <source>
        <dbReference type="ARBA" id="ARBA00022840"/>
    </source>
</evidence>
<feature type="domain" description="Kinesin motor" evidence="8">
    <location>
        <begin position="714"/>
        <end position="1102"/>
    </location>
</feature>
<keyword evidence="3 6" id="KW-0547">Nucleotide-binding</keyword>
<dbReference type="AlphaFoldDB" id="A0A3M6XIA6"/>
<feature type="region of interest" description="Disordered" evidence="7">
    <location>
        <begin position="26"/>
        <end position="61"/>
    </location>
</feature>
<reference evidence="9 10" key="1">
    <citation type="journal article" date="2018" name="BMC Genomics">
        <title>Genomic evidence for intraspecific hybridization in a clonal and extremely halotolerant yeast.</title>
        <authorList>
            <person name="Gostincar C."/>
            <person name="Stajich J.E."/>
            <person name="Zupancic J."/>
            <person name="Zalar P."/>
            <person name="Gunde-Cimerman N."/>
        </authorList>
    </citation>
    <scope>NUCLEOTIDE SEQUENCE [LARGE SCALE GENOMIC DNA]</scope>
    <source>
        <strain evidence="9 10">EXF-6656</strain>
    </source>
</reference>
<feature type="region of interest" description="Disordered" evidence="7">
    <location>
        <begin position="225"/>
        <end position="308"/>
    </location>
</feature>
<feature type="region of interest" description="Disordered" evidence="7">
    <location>
        <begin position="324"/>
        <end position="366"/>
    </location>
</feature>
<proteinExistence type="inferred from homology"/>
<organism evidence="9 10">
    <name type="scientific">Hortaea werneckii</name>
    <name type="common">Black yeast</name>
    <name type="synonym">Cladosporium werneckii</name>
    <dbReference type="NCBI Taxonomy" id="91943"/>
    <lineage>
        <taxon>Eukaryota</taxon>
        <taxon>Fungi</taxon>
        <taxon>Dikarya</taxon>
        <taxon>Ascomycota</taxon>
        <taxon>Pezizomycotina</taxon>
        <taxon>Dothideomycetes</taxon>
        <taxon>Dothideomycetidae</taxon>
        <taxon>Mycosphaerellales</taxon>
        <taxon>Teratosphaeriaceae</taxon>
        <taxon>Hortaea</taxon>
    </lineage>
</organism>
<dbReference type="PANTHER" id="PTHR47972">
    <property type="entry name" value="KINESIN-LIKE PROTEIN KLP-3"/>
    <property type="match status" value="1"/>
</dbReference>
<feature type="compositionally biased region" description="Low complexity" evidence="7">
    <location>
        <begin position="249"/>
        <end position="285"/>
    </location>
</feature>
<evidence type="ECO:0000313" key="9">
    <source>
        <dbReference type="EMBL" id="RMX90525.1"/>
    </source>
</evidence>
<dbReference type="Pfam" id="PF16796">
    <property type="entry name" value="Microtub_bd"/>
    <property type="match status" value="1"/>
</dbReference>
<dbReference type="InterPro" id="IPR031852">
    <property type="entry name" value="Vik1/Cik1_MT-bd"/>
</dbReference>
<dbReference type="InterPro" id="IPR027417">
    <property type="entry name" value="P-loop_NTPase"/>
</dbReference>
<feature type="region of interest" description="Disordered" evidence="7">
    <location>
        <begin position="865"/>
        <end position="941"/>
    </location>
</feature>
<accession>A0A3M6XIA6</accession>
<feature type="region of interest" description="Disordered" evidence="7">
    <location>
        <begin position="473"/>
        <end position="494"/>
    </location>
</feature>
<feature type="compositionally biased region" description="Low complexity" evidence="7">
    <location>
        <begin position="923"/>
        <end position="934"/>
    </location>
</feature>
<gene>
    <name evidence="9" type="ORF">D0869_00016</name>
</gene>
<dbReference type="InterPro" id="IPR036961">
    <property type="entry name" value="Kinesin_motor_dom_sf"/>
</dbReference>
<feature type="region of interest" description="Disordered" evidence="7">
    <location>
        <begin position="125"/>
        <end position="210"/>
    </location>
</feature>
<dbReference type="VEuPathDB" id="FungiDB:BTJ68_00521"/>
<dbReference type="EMBL" id="QWIJ01000001">
    <property type="protein sequence ID" value="RMX90525.1"/>
    <property type="molecule type" value="Genomic_DNA"/>
</dbReference>
<dbReference type="Gene3D" id="3.40.850.10">
    <property type="entry name" value="Kinesin motor domain"/>
    <property type="match status" value="1"/>
</dbReference>
<dbReference type="OrthoDB" id="3176171at2759"/>
<evidence type="ECO:0000256" key="5">
    <source>
        <dbReference type="ARBA" id="ARBA00023175"/>
    </source>
</evidence>
<evidence type="ECO:0000256" key="7">
    <source>
        <dbReference type="SAM" id="MobiDB-lite"/>
    </source>
</evidence>
<dbReference type="InterPro" id="IPR001752">
    <property type="entry name" value="Kinesin_motor_dom"/>
</dbReference>
<evidence type="ECO:0000256" key="6">
    <source>
        <dbReference type="PROSITE-ProRule" id="PRU00283"/>
    </source>
</evidence>
<sequence>MGLDRSLRASSDLFWETLRIAAVRSTMERPSSQLENVRPANSALPKPTSRLPMAGSSNGRTLLETSQSDLNARTKHKIPGRTYFHTHPHVLKGDDERMGANHGCTVPESIPKVPRKTLAERAGEPIHPARSHIPPPTTSKASAARAGPSNGYRNGSMRGPSHRPMGAARHARMPSAPNPAAAQFQDDEDEEPEVGVMGKRKGMPLDPRHPATLALRKTRTFDNLRQQSPHHHHTAHISVRSQHSGSYMRSASDSSSGQTASHSASASTSRQASGSSVATSSSFHSVPPPTQPAQPTHDGVQPVAGQQAPSRNISLSTAFAGLSLTPRCPPKHQPSLSNIQESNHSPSKIPKFSCPPPPLPPPLRHTQSQQVLQTPSPLKHKPSLNGLYTPQRTSTRMQRQDILPVYLTKEKLTPTPSFTAWDTKGRLEDMEKLYENLKTQLSGAADSKTAIEESLSLYKARVQELSQLNQDLSSSNKTLGSDLERARNDLHTTATDLRNVKRDHERDIQEAERKHERDLADVASKLEKEVHLLQREREKDEDRFKKEIEDAKAKWQRAKDDETADLTTQHWEEMEETQKRHRSEKELLQKEVETLKSAADSRAIESADEVKELREGVEGLRKELEEANESIKSLKTKLSGEEAKNAGLEQEKASLVSKTHFLEGNQEAQSLEFTTMSEKLQDALTARDATLDTLRKEEMLRRKLNATILELRGNIRVFVRTRPLLTGEESPSRVEYPDQDSLEGGKEMVVHAPTTLSATGKERNEAHKYAFDRVFGPGSANTQVFEDCRDLIQSVVDGYNVSILSYGQTGSGKTFGMSGPEGIIPSSIGLLMAEMHRLSEKGWEYSVEASFVEVYNETINDLLGDAKTWDEGDSNDGSVRGKKKERHEIHHDPLTGKTTVSNLSSVALWPPPSNDGQWPPPASTADTAQDATADPESDAATSYTQKAIDNLLTTAMKNRRVASTKSNERSSRSHSIFMLTLKGSCAATNETSEGVLNLVDLAGSERLKQSGAAGERQKETAAINRSLSSLGDVIGALASGKGEAHVPYRNSKLTYLLQSSLGGTAANGKSSRTLMLLHLSPLAAHWQESRSSLLFGSKVLGAHIGSAKKK</sequence>
<keyword evidence="4 6" id="KW-0067">ATP-binding</keyword>
<name>A0A3M6XIA6_HORWE</name>
<evidence type="ECO:0000313" key="10">
    <source>
        <dbReference type="Proteomes" id="UP000281245"/>
    </source>
</evidence>
<dbReference type="InterPro" id="IPR027640">
    <property type="entry name" value="Kinesin-like_fam"/>
</dbReference>
<dbReference type="PRINTS" id="PR00380">
    <property type="entry name" value="KINESINHEAVY"/>
</dbReference>
<dbReference type="InterPro" id="IPR019821">
    <property type="entry name" value="Kinesin_motor_CS"/>
</dbReference>
<evidence type="ECO:0000256" key="3">
    <source>
        <dbReference type="ARBA" id="ARBA00022741"/>
    </source>
</evidence>
<feature type="compositionally biased region" description="Pro residues" evidence="7">
    <location>
        <begin position="353"/>
        <end position="363"/>
    </location>
</feature>
<dbReference type="GO" id="GO:0008017">
    <property type="term" value="F:microtubule binding"/>
    <property type="evidence" value="ECO:0007669"/>
    <property type="project" value="InterPro"/>
</dbReference>
<dbReference type="GO" id="GO:0003777">
    <property type="term" value="F:microtubule motor activity"/>
    <property type="evidence" value="ECO:0007669"/>
    <property type="project" value="InterPro"/>
</dbReference>
<evidence type="ECO:0000256" key="2">
    <source>
        <dbReference type="ARBA" id="ARBA00022701"/>
    </source>
</evidence>
<dbReference type="GO" id="GO:0005874">
    <property type="term" value="C:microtubule"/>
    <property type="evidence" value="ECO:0007669"/>
    <property type="project" value="UniProtKB-KW"/>
</dbReference>
<dbReference type="GO" id="GO:0005524">
    <property type="term" value="F:ATP binding"/>
    <property type="evidence" value="ECO:0007669"/>
    <property type="project" value="UniProtKB-UniRule"/>
</dbReference>
<dbReference type="SUPFAM" id="SSF52540">
    <property type="entry name" value="P-loop containing nucleoside triphosphate hydrolases"/>
    <property type="match status" value="1"/>
</dbReference>
<feature type="compositionally biased region" description="Polar residues" evidence="7">
    <location>
        <begin position="896"/>
        <end position="905"/>
    </location>
</feature>
<evidence type="ECO:0000259" key="8">
    <source>
        <dbReference type="PROSITE" id="PS50067"/>
    </source>
</evidence>
<feature type="compositionally biased region" description="Pro residues" evidence="7">
    <location>
        <begin position="909"/>
        <end position="922"/>
    </location>
</feature>
<dbReference type="Proteomes" id="UP000281245">
    <property type="component" value="Unassembled WGS sequence"/>
</dbReference>
<comment type="caution">
    <text evidence="9">The sequence shown here is derived from an EMBL/GenBank/DDBJ whole genome shotgun (WGS) entry which is preliminary data.</text>
</comment>
<evidence type="ECO:0000256" key="1">
    <source>
        <dbReference type="ARBA" id="ARBA00010899"/>
    </source>
</evidence>
<dbReference type="SMART" id="SM00129">
    <property type="entry name" value="KISc"/>
    <property type="match status" value="1"/>
</dbReference>
<protein>
    <recommendedName>
        <fullName evidence="8">Kinesin motor domain-containing protein</fullName>
    </recommendedName>
</protein>
<keyword evidence="2" id="KW-0493">Microtubule</keyword>
<dbReference type="PROSITE" id="PS50067">
    <property type="entry name" value="KINESIN_MOTOR_2"/>
    <property type="match status" value="1"/>
</dbReference>
<dbReference type="Pfam" id="PF00225">
    <property type="entry name" value="Kinesin"/>
    <property type="match status" value="1"/>
</dbReference>
<keyword evidence="5 6" id="KW-0505">Motor protein</keyword>